<organism evidence="2 3">
    <name type="scientific">Periplaneta americana</name>
    <name type="common">American cockroach</name>
    <name type="synonym">Blatta americana</name>
    <dbReference type="NCBI Taxonomy" id="6978"/>
    <lineage>
        <taxon>Eukaryota</taxon>
        <taxon>Metazoa</taxon>
        <taxon>Ecdysozoa</taxon>
        <taxon>Arthropoda</taxon>
        <taxon>Hexapoda</taxon>
        <taxon>Insecta</taxon>
        <taxon>Pterygota</taxon>
        <taxon>Neoptera</taxon>
        <taxon>Polyneoptera</taxon>
        <taxon>Dictyoptera</taxon>
        <taxon>Blattodea</taxon>
        <taxon>Blattoidea</taxon>
        <taxon>Blattidae</taxon>
        <taxon>Blattinae</taxon>
        <taxon>Periplaneta</taxon>
    </lineage>
</organism>
<name>A0ABQ8TY85_PERAM</name>
<dbReference type="Proteomes" id="UP001148838">
    <property type="component" value="Unassembled WGS sequence"/>
</dbReference>
<gene>
    <name evidence="2" type="ORF">ANN_02729</name>
</gene>
<accession>A0ABQ8TY85</accession>
<evidence type="ECO:0000313" key="2">
    <source>
        <dbReference type="EMBL" id="KAJ4451268.1"/>
    </source>
</evidence>
<sequence length="216" mass="22976">MSSSSVAVESTDNLKIEECLGKQGIRSKEDHGPKPIPHKRKNPNRRKKQLKKPYVGVCCPEGQENSGPDAGDGGSLPGSEAAGQLPAIDPGLPGGGPGISFPGEASAGDASSTPAPDPDTNSTQPQVRGEEYNACSSALCNFLHSPMISPLLQVNLQVGELKKMNPVNIMIKILDKLNEGGYKETVKCRGRNLLYKSYESEAVEESYTLDNGENEP</sequence>
<feature type="region of interest" description="Disordered" evidence="1">
    <location>
        <begin position="1"/>
        <end position="130"/>
    </location>
</feature>
<dbReference type="EMBL" id="JAJSOF020000001">
    <property type="protein sequence ID" value="KAJ4451268.1"/>
    <property type="molecule type" value="Genomic_DNA"/>
</dbReference>
<keyword evidence="3" id="KW-1185">Reference proteome</keyword>
<protein>
    <submittedName>
        <fullName evidence="2">Uncharacterized protein</fullName>
    </submittedName>
</protein>
<reference evidence="2 3" key="1">
    <citation type="journal article" date="2022" name="Allergy">
        <title>Genome assembly and annotation of Periplaneta americana reveal a comprehensive cockroach allergen profile.</title>
        <authorList>
            <person name="Wang L."/>
            <person name="Xiong Q."/>
            <person name="Saelim N."/>
            <person name="Wang L."/>
            <person name="Nong W."/>
            <person name="Wan A.T."/>
            <person name="Shi M."/>
            <person name="Liu X."/>
            <person name="Cao Q."/>
            <person name="Hui J.H.L."/>
            <person name="Sookrung N."/>
            <person name="Leung T.F."/>
            <person name="Tungtrongchitr A."/>
            <person name="Tsui S.K.W."/>
        </authorList>
    </citation>
    <scope>NUCLEOTIDE SEQUENCE [LARGE SCALE GENOMIC DNA]</scope>
    <source>
        <strain evidence="2">PWHHKU_190912</strain>
    </source>
</reference>
<evidence type="ECO:0000313" key="3">
    <source>
        <dbReference type="Proteomes" id="UP001148838"/>
    </source>
</evidence>
<feature type="compositionally biased region" description="Basic and acidic residues" evidence="1">
    <location>
        <begin position="12"/>
        <end position="33"/>
    </location>
</feature>
<feature type="compositionally biased region" description="Polar residues" evidence="1">
    <location>
        <begin position="109"/>
        <end position="126"/>
    </location>
</feature>
<feature type="compositionally biased region" description="Basic residues" evidence="1">
    <location>
        <begin position="36"/>
        <end position="51"/>
    </location>
</feature>
<proteinExistence type="predicted"/>
<evidence type="ECO:0000256" key="1">
    <source>
        <dbReference type="SAM" id="MobiDB-lite"/>
    </source>
</evidence>
<comment type="caution">
    <text evidence="2">The sequence shown here is derived from an EMBL/GenBank/DDBJ whole genome shotgun (WGS) entry which is preliminary data.</text>
</comment>
<feature type="compositionally biased region" description="Polar residues" evidence="1">
    <location>
        <begin position="1"/>
        <end position="11"/>
    </location>
</feature>